<accession>A0A2G5SF30</accession>
<keyword evidence="2" id="KW-1185">Reference proteome</keyword>
<comment type="caution">
    <text evidence="1">The sequence shown here is derived from an EMBL/GenBank/DDBJ whole genome shotgun (WGS) entry which is preliminary data.</text>
</comment>
<name>A0A2G5SF30_9PELO</name>
<dbReference type="AlphaFoldDB" id="A0A2G5SF30"/>
<gene>
    <name evidence="1" type="ORF">B9Z55_027545</name>
</gene>
<protein>
    <submittedName>
        <fullName evidence="1">Uncharacterized protein</fullName>
    </submittedName>
</protein>
<evidence type="ECO:0000313" key="2">
    <source>
        <dbReference type="Proteomes" id="UP000230233"/>
    </source>
</evidence>
<sequence length="110" mass="12365">MAKMRRKKREGGVGVANVLCVYVVSTLPLDRPGVSLSWKDITEREETRTLHSGILPSFVGFWLSRPNGEEAKWRGEGDMQQKATVTGYDIQTKGLGKKTSRQKKKKMSIL</sequence>
<reference evidence="2" key="1">
    <citation type="submission" date="2017-10" db="EMBL/GenBank/DDBJ databases">
        <title>Rapid genome shrinkage in a self-fertile nematode reveals novel sperm competition proteins.</title>
        <authorList>
            <person name="Yin D."/>
            <person name="Schwarz E.M."/>
            <person name="Thomas C.G."/>
            <person name="Felde R.L."/>
            <person name="Korf I.F."/>
            <person name="Cutter A.D."/>
            <person name="Schartner C.M."/>
            <person name="Ralston E.J."/>
            <person name="Meyer B.J."/>
            <person name="Haag E.S."/>
        </authorList>
    </citation>
    <scope>NUCLEOTIDE SEQUENCE [LARGE SCALE GENOMIC DNA]</scope>
    <source>
        <strain evidence="2">JU1422</strain>
    </source>
</reference>
<organism evidence="1 2">
    <name type="scientific">Caenorhabditis nigoni</name>
    <dbReference type="NCBI Taxonomy" id="1611254"/>
    <lineage>
        <taxon>Eukaryota</taxon>
        <taxon>Metazoa</taxon>
        <taxon>Ecdysozoa</taxon>
        <taxon>Nematoda</taxon>
        <taxon>Chromadorea</taxon>
        <taxon>Rhabditida</taxon>
        <taxon>Rhabditina</taxon>
        <taxon>Rhabditomorpha</taxon>
        <taxon>Rhabditoidea</taxon>
        <taxon>Rhabditidae</taxon>
        <taxon>Peloderinae</taxon>
        <taxon>Caenorhabditis</taxon>
    </lineage>
</organism>
<evidence type="ECO:0000313" key="1">
    <source>
        <dbReference type="EMBL" id="PIC13674.1"/>
    </source>
</evidence>
<proteinExistence type="predicted"/>
<dbReference type="Proteomes" id="UP000230233">
    <property type="component" value="Unassembled WGS sequence"/>
</dbReference>
<dbReference type="EMBL" id="PDUG01000011">
    <property type="protein sequence ID" value="PIC13674.1"/>
    <property type="molecule type" value="Genomic_DNA"/>
</dbReference>